<dbReference type="Proteomes" id="UP000324550">
    <property type="component" value="Unassembled WGS sequence"/>
</dbReference>
<protein>
    <submittedName>
        <fullName evidence="2">DUF1801 domain-containing protein</fullName>
    </submittedName>
</protein>
<gene>
    <name evidence="2" type="ORF">FVF61_03640</name>
</gene>
<organism evidence="2 3">
    <name type="scientific">Formosa maritima</name>
    <dbReference type="NCBI Taxonomy" id="2592046"/>
    <lineage>
        <taxon>Bacteria</taxon>
        <taxon>Pseudomonadati</taxon>
        <taxon>Bacteroidota</taxon>
        <taxon>Flavobacteriia</taxon>
        <taxon>Flavobacteriales</taxon>
        <taxon>Flavobacteriaceae</taxon>
        <taxon>Formosa</taxon>
    </lineage>
</organism>
<proteinExistence type="predicted"/>
<comment type="caution">
    <text evidence="2">The sequence shown here is derived from an EMBL/GenBank/DDBJ whole genome shotgun (WGS) entry which is preliminary data.</text>
</comment>
<keyword evidence="3" id="KW-1185">Reference proteome</keyword>
<dbReference type="Pfam" id="PF08818">
    <property type="entry name" value="DUF1801"/>
    <property type="match status" value="1"/>
</dbReference>
<dbReference type="AlphaFoldDB" id="A0A5D0GH24"/>
<evidence type="ECO:0000259" key="1">
    <source>
        <dbReference type="Pfam" id="PF08818"/>
    </source>
</evidence>
<name>A0A5D0GH24_9FLAO</name>
<dbReference type="OrthoDB" id="670608at2"/>
<accession>A0A5D0GH24</accession>
<sequence length="120" mass="14512">MKPAEAYILKQLEPFRSIMMYLQLVIEKTLPEFELKYKWKLPCYYIGKRPICYINQSKDYVDVGFWHSAHLSKKFDTYLVSENRKIVKSLRYKTLEDIQDDVLVSILKEVKLHKDKSFWK</sequence>
<dbReference type="EMBL" id="VSFC01000019">
    <property type="protein sequence ID" value="TYA58278.1"/>
    <property type="molecule type" value="Genomic_DNA"/>
</dbReference>
<dbReference type="SUPFAM" id="SSF159888">
    <property type="entry name" value="YdhG-like"/>
    <property type="match status" value="1"/>
</dbReference>
<feature type="domain" description="YdhG-like" evidence="1">
    <location>
        <begin position="16"/>
        <end position="109"/>
    </location>
</feature>
<dbReference type="InterPro" id="IPR014922">
    <property type="entry name" value="YdhG-like"/>
</dbReference>
<reference evidence="2 3" key="1">
    <citation type="submission" date="2019-08" db="EMBL/GenBank/DDBJ databases">
        <title>Formosa sediminis sp. nov., isolated from marine sediment.</title>
        <authorList>
            <person name="Cao W.R."/>
        </authorList>
    </citation>
    <scope>NUCLEOTIDE SEQUENCE [LARGE SCALE GENOMIC DNA]</scope>
    <source>
        <strain evidence="2 3">1494</strain>
    </source>
</reference>
<dbReference type="RefSeq" id="WP_148453462.1">
    <property type="nucleotide sequence ID" value="NZ_VSFC01000019.1"/>
</dbReference>
<evidence type="ECO:0000313" key="3">
    <source>
        <dbReference type="Proteomes" id="UP000324550"/>
    </source>
</evidence>
<dbReference type="Gene3D" id="3.90.1150.200">
    <property type="match status" value="1"/>
</dbReference>
<evidence type="ECO:0000313" key="2">
    <source>
        <dbReference type="EMBL" id="TYA58278.1"/>
    </source>
</evidence>